<accession>A0AB38PG08</accession>
<organism evidence="1 2">
    <name type="scientific">Staphylococcus haemolyticus</name>
    <dbReference type="NCBI Taxonomy" id="1283"/>
    <lineage>
        <taxon>Bacteria</taxon>
        <taxon>Bacillati</taxon>
        <taxon>Bacillota</taxon>
        <taxon>Bacilli</taxon>
        <taxon>Bacillales</taxon>
        <taxon>Staphylococcaceae</taxon>
        <taxon>Staphylococcus</taxon>
    </lineage>
</organism>
<dbReference type="RefSeq" id="WP_107637878.1">
    <property type="nucleotide sequence ID" value="NZ_JAHCPL010000004.1"/>
</dbReference>
<dbReference type="Proteomes" id="UP000316594">
    <property type="component" value="Unassembled WGS sequence"/>
</dbReference>
<comment type="caution">
    <text evidence="1">The sequence shown here is derived from an EMBL/GenBank/DDBJ whole genome shotgun (WGS) entry which is preliminary data.</text>
</comment>
<dbReference type="AlphaFoldDB" id="A0AB38PG08"/>
<evidence type="ECO:0000313" key="2">
    <source>
        <dbReference type="Proteomes" id="UP000316594"/>
    </source>
</evidence>
<gene>
    <name evidence="1" type="ORF">FNL11_01900</name>
</gene>
<reference evidence="1 2" key="1">
    <citation type="submission" date="2019-07" db="EMBL/GenBank/DDBJ databases">
        <title>Genome Sequencing and Assembly of Staphylococcus haemolyticus SDA2.</title>
        <authorList>
            <person name="Emmons C.B."/>
            <person name="Park C."/>
            <person name="Sevigny J.L."/>
            <person name="Andam C."/>
        </authorList>
    </citation>
    <scope>NUCLEOTIDE SEQUENCE [LARGE SCALE GENOMIC DNA]</scope>
    <source>
        <strain evidence="1 2">SDA2</strain>
    </source>
</reference>
<dbReference type="EMBL" id="VJMP01000001">
    <property type="protein sequence ID" value="TRL79239.1"/>
    <property type="molecule type" value="Genomic_DNA"/>
</dbReference>
<proteinExistence type="predicted"/>
<protein>
    <recommendedName>
        <fullName evidence="3">DUF3168 domain-containing protein</fullName>
    </recommendedName>
</protein>
<dbReference type="InterPro" id="IPR053745">
    <property type="entry name" value="Viral_Tail_Comp_sf"/>
</dbReference>
<evidence type="ECO:0008006" key="3">
    <source>
        <dbReference type="Google" id="ProtNLM"/>
    </source>
</evidence>
<name>A0AB38PG08_STAHA</name>
<sequence>MTIKYTPAQLLYDATFTALKGLGIEVIDSKDITNKIPYPFFVVGQFKTIKTEYTFNSYHGTFNGTIDVWSNDNDLGEHNLCVNYAETILSEITEIEDYQIRYKEITTNTIIDYSTDIELLHTIINIEYEVL</sequence>
<evidence type="ECO:0000313" key="1">
    <source>
        <dbReference type="EMBL" id="TRL79239.1"/>
    </source>
</evidence>
<dbReference type="Gene3D" id="3.30.2000.30">
    <property type="match status" value="1"/>
</dbReference>